<evidence type="ECO:0000313" key="2">
    <source>
        <dbReference type="Proteomes" id="UP001055048"/>
    </source>
</evidence>
<reference evidence="1" key="1">
    <citation type="submission" date="2022-01" db="EMBL/GenBank/DDBJ databases">
        <title>Novel bile acid biosynthetic pathways are enriched in the microbiome of centenarians.</title>
        <authorList>
            <person name="Sato Y."/>
            <person name="Atarashi K."/>
            <person name="Plichta R.D."/>
            <person name="Arai Y."/>
            <person name="Sasajima S."/>
            <person name="Kearney M.S."/>
            <person name="Suda W."/>
            <person name="Takeshita K."/>
            <person name="Sasaki T."/>
            <person name="Okamoto S."/>
            <person name="Skelly N.A."/>
            <person name="Okamura Y."/>
            <person name="Vlamakis H."/>
            <person name="Li Y."/>
            <person name="Tanoue T."/>
            <person name="Takei H."/>
            <person name="Nittono H."/>
            <person name="Narushima S."/>
            <person name="Irie J."/>
            <person name="Itoh H."/>
            <person name="Moriya K."/>
            <person name="Sugiura Y."/>
            <person name="Suematsu M."/>
            <person name="Moritoki N."/>
            <person name="Shibata S."/>
            <person name="Littman R.D."/>
            <person name="Fischbach A.M."/>
            <person name="Uwamino Y."/>
            <person name="Inoue T."/>
            <person name="Honda A."/>
            <person name="Hattori M."/>
            <person name="Murai T."/>
            <person name="Xavier J.R."/>
            <person name="Hirose N."/>
            <person name="Honda K."/>
        </authorList>
    </citation>
    <scope>NUCLEOTIDE SEQUENCE</scope>
    <source>
        <strain evidence="1">CE91-St12</strain>
    </source>
</reference>
<dbReference type="EMBL" id="BQNL01000001">
    <property type="protein sequence ID" value="GKH13852.1"/>
    <property type="molecule type" value="Genomic_DNA"/>
</dbReference>
<proteinExistence type="predicted"/>
<name>A0AA37NIH3_BACUN</name>
<evidence type="ECO:0000313" key="1">
    <source>
        <dbReference type="EMBL" id="GKH13852.1"/>
    </source>
</evidence>
<dbReference type="RefSeq" id="WP_244074567.1">
    <property type="nucleotide sequence ID" value="NZ_BQNL01000001.1"/>
</dbReference>
<dbReference type="Proteomes" id="UP001055048">
    <property type="component" value="Unassembled WGS sequence"/>
</dbReference>
<gene>
    <name evidence="1" type="ORF">CE91St12_20620</name>
</gene>
<protein>
    <submittedName>
        <fullName evidence="1">Uncharacterized protein</fullName>
    </submittedName>
</protein>
<accession>A0AA37NIH3</accession>
<dbReference type="AlphaFoldDB" id="A0AA37NIH3"/>
<comment type="caution">
    <text evidence="1">The sequence shown here is derived from an EMBL/GenBank/DDBJ whole genome shotgun (WGS) entry which is preliminary data.</text>
</comment>
<sequence length="542" mass="64714">MKEVIKYIYYGSEFGSIVKSWNNELWFNMDHYWIVLRLSSLLCLNINNDDIPRTIGELTFESLLNIKRDDIESVTILSGEYIPDDEEEADMYKHCRPITYITAEIFKQINIDFPCAILSSKTEYYCVDECTMCPEVWEYGSVFTIGKDYWDNIELYKHFTKLFEKASKIGAPQFYHTPNRPKDSYEIKVLSSNTKARRLGYLKIILDMFKAYPKISITHINAKFEEFAGKYRDFLLCYKNNKGEVVRTKTGNSAKPYIELAEQLGLIHKIVGYYTLGKDGKVYNEIRQHLSLNDQNPFMLNDFDVVFFIELLLKEDYLYLYTIITLTHKINNISYKFMQSNFQAALLEQCELYIEEAKSHQPFDKIQSIKNRIHRIQNWKKPDVYMEHLLMPRLNWLYDMEFICLNEDLSFYLTQKGRYLCYHLSLWNDINFEKIVSPIWFLDNFFMQIMDTILGLRGNKFTVVDYPTIKKYIDNSFLLFKTLAPNRVTFSQMSKFVRNMLYFKDNKLIESEDIKNIFGELDFFEYIYKYQKQYEDGYVQKK</sequence>
<organism evidence="1 2">
    <name type="scientific">Bacteroides uniformis</name>
    <dbReference type="NCBI Taxonomy" id="820"/>
    <lineage>
        <taxon>Bacteria</taxon>
        <taxon>Pseudomonadati</taxon>
        <taxon>Bacteroidota</taxon>
        <taxon>Bacteroidia</taxon>
        <taxon>Bacteroidales</taxon>
        <taxon>Bacteroidaceae</taxon>
        <taxon>Bacteroides</taxon>
    </lineage>
</organism>